<dbReference type="FunFam" id="3.40.309.10:FF:000003">
    <property type="entry name" value="Aldehyde dehydrogenase"/>
    <property type="match status" value="1"/>
</dbReference>
<keyword evidence="2 4" id="KW-0560">Oxidoreductase</keyword>
<evidence type="ECO:0000256" key="6">
    <source>
        <dbReference type="PROSITE-ProRule" id="PRU10007"/>
    </source>
</evidence>
<evidence type="ECO:0000256" key="2">
    <source>
        <dbReference type="ARBA" id="ARBA00023002"/>
    </source>
</evidence>
<dbReference type="InterPro" id="IPR015590">
    <property type="entry name" value="Aldehyde_DH_dom"/>
</dbReference>
<sequence length="458" mass="50742">MPLTATTFAAMHNCFCSGATRTLAFRKKQLQLLKNAVKQFEPLLQRALHADLRKSPEEAYATEIGLVYAEITHALQHLGEWMQPEKVSTPLMLFPSSSKIVRDPLGISLIIAPWNYPAQLLLSPLAGAIAAGNCVVLKPSELAPHTAAVIEQMIQTFFSEEHIMVVQGDGALVVRQLLKAYRFDHIFFTGSIPVGKSIASMAAETLTPVTLELGGKSPCIVDETANIAVAAARITWGKFTNAGQTCVAPDYLLVKNDCRDALLQQIQQHVHRFYTADPAASPDYGRIINRRRFDKLLSYLPQGNILFGGQANAADLYIAPTVMDQVRHTQPLMQEEIFGPLLPVFTYRTNEEAADLVRQHSNPLSLYVFSNNRKTQDYFTENLGFGGGCINNTLVHLSNPNLPFGGLGCSGTGQYHGKYSFDAFTRPKAILQTATWIDPPVKYPPYAGKMKWFKRFLR</sequence>
<dbReference type="InterPro" id="IPR016161">
    <property type="entry name" value="Ald_DH/histidinol_DH"/>
</dbReference>
<comment type="similarity">
    <text evidence="1 4 7">Belongs to the aldehyde dehydrogenase family.</text>
</comment>
<evidence type="ECO:0000256" key="3">
    <source>
        <dbReference type="ARBA" id="ARBA00023027"/>
    </source>
</evidence>
<keyword evidence="10" id="KW-1185">Reference proteome</keyword>
<keyword evidence="3" id="KW-0520">NAD</keyword>
<reference evidence="9 10" key="1">
    <citation type="submission" date="2018-08" db="EMBL/GenBank/DDBJ databases">
        <title>Chitinophagaceae sp. K23C18032701, a novel bacterium isolated from forest soil.</title>
        <authorList>
            <person name="Wang C."/>
        </authorList>
    </citation>
    <scope>NUCLEOTIDE SEQUENCE [LARGE SCALE GENOMIC DNA]</scope>
    <source>
        <strain evidence="9 10">K23C18032701</strain>
    </source>
</reference>
<dbReference type="PROSITE" id="PS00687">
    <property type="entry name" value="ALDEHYDE_DEHYDR_GLU"/>
    <property type="match status" value="1"/>
</dbReference>
<evidence type="ECO:0000259" key="8">
    <source>
        <dbReference type="Pfam" id="PF00171"/>
    </source>
</evidence>
<dbReference type="AlphaFoldDB" id="A0A3E1NRF7"/>
<dbReference type="Proteomes" id="UP000261284">
    <property type="component" value="Unassembled WGS sequence"/>
</dbReference>
<dbReference type="InterPro" id="IPR016163">
    <property type="entry name" value="Ald_DH_C"/>
</dbReference>
<feature type="active site" evidence="5">
    <location>
        <position position="246"/>
    </location>
</feature>
<protein>
    <recommendedName>
        <fullName evidence="4">Aldehyde dehydrogenase</fullName>
    </recommendedName>
</protein>
<dbReference type="OrthoDB" id="629320at2"/>
<evidence type="ECO:0000256" key="7">
    <source>
        <dbReference type="RuleBase" id="RU003345"/>
    </source>
</evidence>
<comment type="caution">
    <text evidence="9">The sequence shown here is derived from an EMBL/GenBank/DDBJ whole genome shotgun (WGS) entry which is preliminary data.</text>
</comment>
<name>A0A3E1NRF7_9BACT</name>
<dbReference type="EMBL" id="QTJU01000001">
    <property type="protein sequence ID" value="RFM30404.1"/>
    <property type="molecule type" value="Genomic_DNA"/>
</dbReference>
<dbReference type="PANTHER" id="PTHR43570">
    <property type="entry name" value="ALDEHYDE DEHYDROGENASE"/>
    <property type="match status" value="1"/>
</dbReference>
<dbReference type="GO" id="GO:0006081">
    <property type="term" value="P:aldehyde metabolic process"/>
    <property type="evidence" value="ECO:0007669"/>
    <property type="project" value="InterPro"/>
</dbReference>
<evidence type="ECO:0000256" key="4">
    <source>
        <dbReference type="PIRNR" id="PIRNR036492"/>
    </source>
</evidence>
<dbReference type="InterPro" id="IPR012394">
    <property type="entry name" value="Aldehyde_DH_NAD(P)"/>
</dbReference>
<dbReference type="CDD" id="cd07136">
    <property type="entry name" value="ALDH_YwdH-P39616"/>
    <property type="match status" value="1"/>
</dbReference>
<dbReference type="RefSeq" id="WP_116846159.1">
    <property type="nucleotide sequence ID" value="NZ_QTJU01000001.1"/>
</dbReference>
<dbReference type="SUPFAM" id="SSF53720">
    <property type="entry name" value="ALDH-like"/>
    <property type="match status" value="1"/>
</dbReference>
<dbReference type="InterPro" id="IPR016160">
    <property type="entry name" value="Ald_DH_CS_CYS"/>
</dbReference>
<dbReference type="PROSITE" id="PS00070">
    <property type="entry name" value="ALDEHYDE_DEHYDR_CYS"/>
    <property type="match status" value="1"/>
</dbReference>
<dbReference type="Pfam" id="PF00171">
    <property type="entry name" value="Aldedh"/>
    <property type="match status" value="1"/>
</dbReference>
<evidence type="ECO:0000313" key="9">
    <source>
        <dbReference type="EMBL" id="RFM30404.1"/>
    </source>
</evidence>
<dbReference type="Gene3D" id="3.40.309.10">
    <property type="entry name" value="Aldehyde Dehydrogenase, Chain A, domain 2"/>
    <property type="match status" value="1"/>
</dbReference>
<dbReference type="PIRSF" id="PIRSF036492">
    <property type="entry name" value="ALDH"/>
    <property type="match status" value="1"/>
</dbReference>
<dbReference type="GO" id="GO:0004029">
    <property type="term" value="F:aldehyde dehydrogenase (NAD+) activity"/>
    <property type="evidence" value="ECO:0007669"/>
    <property type="project" value="TreeGrafter"/>
</dbReference>
<dbReference type="Gene3D" id="3.40.605.10">
    <property type="entry name" value="Aldehyde Dehydrogenase, Chain A, domain 1"/>
    <property type="match status" value="1"/>
</dbReference>
<dbReference type="FunFam" id="3.40.605.10:FF:000004">
    <property type="entry name" value="Aldehyde dehydrogenase"/>
    <property type="match status" value="1"/>
</dbReference>
<dbReference type="PANTHER" id="PTHR43570:SF16">
    <property type="entry name" value="ALDEHYDE DEHYDROGENASE TYPE III, ISOFORM Q"/>
    <property type="match status" value="1"/>
</dbReference>
<accession>A0A3E1NRF7</accession>
<evidence type="ECO:0000256" key="5">
    <source>
        <dbReference type="PIRSR" id="PIRSR036492-1"/>
    </source>
</evidence>
<gene>
    <name evidence="9" type="ORF">DXN05_05465</name>
</gene>
<feature type="active site" evidence="5 6">
    <location>
        <position position="212"/>
    </location>
</feature>
<dbReference type="InterPro" id="IPR029510">
    <property type="entry name" value="Ald_DH_CS_GLU"/>
</dbReference>
<evidence type="ECO:0000256" key="1">
    <source>
        <dbReference type="ARBA" id="ARBA00009986"/>
    </source>
</evidence>
<dbReference type="GO" id="GO:0005737">
    <property type="term" value="C:cytoplasm"/>
    <property type="evidence" value="ECO:0007669"/>
    <property type="project" value="TreeGrafter"/>
</dbReference>
<proteinExistence type="inferred from homology"/>
<organism evidence="9 10">
    <name type="scientific">Deminuibacter soli</name>
    <dbReference type="NCBI Taxonomy" id="2291815"/>
    <lineage>
        <taxon>Bacteria</taxon>
        <taxon>Pseudomonadati</taxon>
        <taxon>Bacteroidota</taxon>
        <taxon>Chitinophagia</taxon>
        <taxon>Chitinophagales</taxon>
        <taxon>Chitinophagaceae</taxon>
        <taxon>Deminuibacter</taxon>
    </lineage>
</organism>
<evidence type="ECO:0000313" key="10">
    <source>
        <dbReference type="Proteomes" id="UP000261284"/>
    </source>
</evidence>
<dbReference type="InterPro" id="IPR016162">
    <property type="entry name" value="Ald_DH_N"/>
</dbReference>
<feature type="domain" description="Aldehyde dehydrogenase" evidence="8">
    <location>
        <begin position="19"/>
        <end position="430"/>
    </location>
</feature>